<feature type="region of interest" description="Disordered" evidence="1">
    <location>
        <begin position="1"/>
        <end position="22"/>
    </location>
</feature>
<dbReference type="AlphaFoldDB" id="A0AAW0V6N5"/>
<keyword evidence="3" id="KW-1185">Reference proteome</keyword>
<accession>A0AAW0V6N5</accession>
<dbReference type="EMBL" id="JARAKH010000001">
    <property type="protein sequence ID" value="KAK8407866.1"/>
    <property type="molecule type" value="Genomic_DNA"/>
</dbReference>
<evidence type="ECO:0000313" key="2">
    <source>
        <dbReference type="EMBL" id="KAK8407866.1"/>
    </source>
</evidence>
<gene>
    <name evidence="2" type="ORF">O3P69_002424</name>
</gene>
<name>A0AAW0V6N5_SCYPA</name>
<dbReference type="Proteomes" id="UP001487740">
    <property type="component" value="Unassembled WGS sequence"/>
</dbReference>
<feature type="compositionally biased region" description="Polar residues" evidence="1">
    <location>
        <begin position="1"/>
        <end position="21"/>
    </location>
</feature>
<evidence type="ECO:0000313" key="3">
    <source>
        <dbReference type="Proteomes" id="UP001487740"/>
    </source>
</evidence>
<proteinExistence type="predicted"/>
<sequence>MGHSSSQLHHRTTVTLTSPHPTQVIPHLREVQSVVTQLLAAAVRQQHGQAAPPRPSRRDVRRVTLVALQLPVDSLTLVPRRVSGLCCSIRVCHDVCRLELYDRSRWRPAGGPLFPAIVSGDGSRCGLALASGHLVTTFLRHSRLDQVWPARLQVSRPHPARRGVDGAHLYITATVQCSILRGTVHNHKDTDLLQCMPGREGGACEDLGKHVHT</sequence>
<reference evidence="2 3" key="1">
    <citation type="submission" date="2023-03" db="EMBL/GenBank/DDBJ databases">
        <title>High-quality genome of Scylla paramamosain provides insights in environmental adaptation.</title>
        <authorList>
            <person name="Zhang L."/>
        </authorList>
    </citation>
    <scope>NUCLEOTIDE SEQUENCE [LARGE SCALE GENOMIC DNA]</scope>
    <source>
        <strain evidence="2">LZ_2023a</strain>
        <tissue evidence="2">Muscle</tissue>
    </source>
</reference>
<evidence type="ECO:0000256" key="1">
    <source>
        <dbReference type="SAM" id="MobiDB-lite"/>
    </source>
</evidence>
<protein>
    <submittedName>
        <fullName evidence="2">Uncharacterized protein</fullName>
    </submittedName>
</protein>
<organism evidence="2 3">
    <name type="scientific">Scylla paramamosain</name>
    <name type="common">Mud crab</name>
    <dbReference type="NCBI Taxonomy" id="85552"/>
    <lineage>
        <taxon>Eukaryota</taxon>
        <taxon>Metazoa</taxon>
        <taxon>Ecdysozoa</taxon>
        <taxon>Arthropoda</taxon>
        <taxon>Crustacea</taxon>
        <taxon>Multicrustacea</taxon>
        <taxon>Malacostraca</taxon>
        <taxon>Eumalacostraca</taxon>
        <taxon>Eucarida</taxon>
        <taxon>Decapoda</taxon>
        <taxon>Pleocyemata</taxon>
        <taxon>Brachyura</taxon>
        <taxon>Eubrachyura</taxon>
        <taxon>Portunoidea</taxon>
        <taxon>Portunidae</taxon>
        <taxon>Portuninae</taxon>
        <taxon>Scylla</taxon>
    </lineage>
</organism>
<comment type="caution">
    <text evidence="2">The sequence shown here is derived from an EMBL/GenBank/DDBJ whole genome shotgun (WGS) entry which is preliminary data.</text>
</comment>